<dbReference type="RefSeq" id="WP_152194666.1">
    <property type="nucleotide sequence ID" value="NZ_VUKD01000002.1"/>
</dbReference>
<dbReference type="PROSITE" id="PS00105">
    <property type="entry name" value="AA_TRANSFER_CLASS_1"/>
    <property type="match status" value="1"/>
</dbReference>
<gene>
    <name evidence="8" type="ORF">GB881_05410</name>
</gene>
<evidence type="ECO:0000256" key="5">
    <source>
        <dbReference type="ARBA" id="ARBA00022898"/>
    </source>
</evidence>
<dbReference type="InterPro" id="IPR004838">
    <property type="entry name" value="NHTrfase_class1_PyrdxlP-BS"/>
</dbReference>
<dbReference type="Gene3D" id="3.90.1150.10">
    <property type="entry name" value="Aspartate Aminotransferase, domain 1"/>
    <property type="match status" value="1"/>
</dbReference>
<dbReference type="SUPFAM" id="SSF53383">
    <property type="entry name" value="PLP-dependent transferases"/>
    <property type="match status" value="1"/>
</dbReference>
<dbReference type="InterPro" id="IPR015421">
    <property type="entry name" value="PyrdxlP-dep_Trfase_major"/>
</dbReference>
<name>A0A6N7EIS4_9MICO</name>
<protein>
    <recommendedName>
        <fullName evidence="6">Aminotransferase</fullName>
        <ecNumber evidence="6">2.6.1.-</ecNumber>
    </recommendedName>
</protein>
<reference evidence="8 9" key="1">
    <citation type="submission" date="2019-10" db="EMBL/GenBank/DDBJ databases">
        <title>Georgenia wutianyii sp. nov. and Georgenia yuyongxinii sp. nov. isolated from plateau pika (Ochotona curzoniae) in the Qinghai-Tibet plateau of China.</title>
        <authorList>
            <person name="Tian Z."/>
        </authorList>
    </citation>
    <scope>NUCLEOTIDE SEQUENCE [LARGE SCALE GENOMIC DNA]</scope>
    <source>
        <strain evidence="8 9">JCM 19765</strain>
    </source>
</reference>
<keyword evidence="3 6" id="KW-0032">Aminotransferase</keyword>
<organism evidence="8 9">
    <name type="scientific">Georgenia subflava</name>
    <dbReference type="NCBI Taxonomy" id="1622177"/>
    <lineage>
        <taxon>Bacteria</taxon>
        <taxon>Bacillati</taxon>
        <taxon>Actinomycetota</taxon>
        <taxon>Actinomycetes</taxon>
        <taxon>Micrococcales</taxon>
        <taxon>Bogoriellaceae</taxon>
        <taxon>Georgenia</taxon>
    </lineage>
</organism>
<dbReference type="GO" id="GO:0008483">
    <property type="term" value="F:transaminase activity"/>
    <property type="evidence" value="ECO:0007669"/>
    <property type="project" value="UniProtKB-KW"/>
</dbReference>
<evidence type="ECO:0000256" key="1">
    <source>
        <dbReference type="ARBA" id="ARBA00001933"/>
    </source>
</evidence>
<keyword evidence="5" id="KW-0663">Pyridoxal phosphate</keyword>
<dbReference type="EMBL" id="WHPC01000013">
    <property type="protein sequence ID" value="MPV36495.1"/>
    <property type="molecule type" value="Genomic_DNA"/>
</dbReference>
<dbReference type="InterPro" id="IPR015424">
    <property type="entry name" value="PyrdxlP-dep_Trfase"/>
</dbReference>
<sequence length="408" mass="42900">MGDVSVPTPSAPRSRVSARLAAIGESATLAVDAKAKALKAAGRPVIGFGAGEPDFPTPDYVVEAAVAAAKDPVNHRYTPAKGLPALREAIAAKTLRDSGYEVSPDAVLVTNGGKQAVYQAFAAIIDPGDEVLLPAPYWTTYPEAIALAGGTAVEVFAGADQEYLVTVEQLEAARTERTKALLFCSPSNPTGAVYSPEQTAAIGRWAHEHGVWVITDEIYEHLVYEDAAFTPIVKAVPELADSTIVLNGVAKTYAMTGWRVGWMIGPNDVIKAATNLQSHLTSNVANVSQRAAIAAVSGDLSAVAAMRTAFDRRRRTMVDMLRAIDGVTLPTPLGAFYAYPSVEGVLGRTIRGRTPTTSAELAALILEEVEVAVVPGEAFGPSGFLRLSYALGDDDLAEGVGRIQELLG</sequence>
<dbReference type="Pfam" id="PF00155">
    <property type="entry name" value="Aminotran_1_2"/>
    <property type="match status" value="1"/>
</dbReference>
<dbReference type="AlphaFoldDB" id="A0A6N7EIS4"/>
<dbReference type="FunFam" id="3.40.640.10:FF:000033">
    <property type="entry name" value="Aspartate aminotransferase"/>
    <property type="match status" value="1"/>
</dbReference>
<dbReference type="GO" id="GO:0030170">
    <property type="term" value="F:pyridoxal phosphate binding"/>
    <property type="evidence" value="ECO:0007669"/>
    <property type="project" value="InterPro"/>
</dbReference>
<evidence type="ECO:0000256" key="2">
    <source>
        <dbReference type="ARBA" id="ARBA00007441"/>
    </source>
</evidence>
<dbReference type="Gene3D" id="3.40.640.10">
    <property type="entry name" value="Type I PLP-dependent aspartate aminotransferase-like (Major domain)"/>
    <property type="match status" value="1"/>
</dbReference>
<evidence type="ECO:0000313" key="8">
    <source>
        <dbReference type="EMBL" id="MPV36495.1"/>
    </source>
</evidence>
<evidence type="ECO:0000256" key="4">
    <source>
        <dbReference type="ARBA" id="ARBA00022679"/>
    </source>
</evidence>
<keyword evidence="9" id="KW-1185">Reference proteome</keyword>
<comment type="similarity">
    <text evidence="2 6">Belongs to the class-I pyridoxal-phosphate-dependent aminotransferase family.</text>
</comment>
<dbReference type="InterPro" id="IPR004839">
    <property type="entry name" value="Aminotransferase_I/II_large"/>
</dbReference>
<comment type="caution">
    <text evidence="8">The sequence shown here is derived from an EMBL/GenBank/DDBJ whole genome shotgun (WGS) entry which is preliminary data.</text>
</comment>
<keyword evidence="4 6" id="KW-0808">Transferase</keyword>
<dbReference type="GO" id="GO:0006520">
    <property type="term" value="P:amino acid metabolic process"/>
    <property type="evidence" value="ECO:0007669"/>
    <property type="project" value="InterPro"/>
</dbReference>
<evidence type="ECO:0000313" key="9">
    <source>
        <dbReference type="Proteomes" id="UP000437709"/>
    </source>
</evidence>
<dbReference type="EC" id="2.6.1.-" evidence="6"/>
<dbReference type="InterPro" id="IPR050596">
    <property type="entry name" value="AspAT/PAT-like"/>
</dbReference>
<dbReference type="InterPro" id="IPR015422">
    <property type="entry name" value="PyrdxlP-dep_Trfase_small"/>
</dbReference>
<feature type="domain" description="Aminotransferase class I/classII large" evidence="7">
    <location>
        <begin position="44"/>
        <end position="402"/>
    </location>
</feature>
<accession>A0A6N7EIS4</accession>
<evidence type="ECO:0000256" key="3">
    <source>
        <dbReference type="ARBA" id="ARBA00022576"/>
    </source>
</evidence>
<dbReference type="OrthoDB" id="9763453at2"/>
<evidence type="ECO:0000259" key="7">
    <source>
        <dbReference type="Pfam" id="PF00155"/>
    </source>
</evidence>
<evidence type="ECO:0000256" key="6">
    <source>
        <dbReference type="RuleBase" id="RU000481"/>
    </source>
</evidence>
<proteinExistence type="inferred from homology"/>
<dbReference type="Proteomes" id="UP000437709">
    <property type="component" value="Unassembled WGS sequence"/>
</dbReference>
<dbReference type="PANTHER" id="PTHR46383">
    <property type="entry name" value="ASPARTATE AMINOTRANSFERASE"/>
    <property type="match status" value="1"/>
</dbReference>
<comment type="cofactor">
    <cofactor evidence="1 6">
        <name>pyridoxal 5'-phosphate</name>
        <dbReference type="ChEBI" id="CHEBI:597326"/>
    </cofactor>
</comment>
<dbReference type="PANTHER" id="PTHR46383:SF1">
    <property type="entry name" value="ASPARTATE AMINOTRANSFERASE"/>
    <property type="match status" value="1"/>
</dbReference>
<dbReference type="CDD" id="cd00609">
    <property type="entry name" value="AAT_like"/>
    <property type="match status" value="1"/>
</dbReference>